<comment type="caution">
    <text evidence="4">The sequence shown here is derived from an EMBL/GenBank/DDBJ whole genome shotgun (WGS) entry which is preliminary data.</text>
</comment>
<dbReference type="InterPro" id="IPR046342">
    <property type="entry name" value="CBS_dom_sf"/>
</dbReference>
<dbReference type="PROSITE" id="PS51371">
    <property type="entry name" value="CBS"/>
    <property type="match status" value="1"/>
</dbReference>
<keyword evidence="1 2" id="KW-0129">CBS domain</keyword>
<dbReference type="Proteomes" id="UP001160130">
    <property type="component" value="Unassembled WGS sequence"/>
</dbReference>
<protein>
    <submittedName>
        <fullName evidence="4">CBS domain-containing protein</fullName>
    </submittedName>
</protein>
<dbReference type="InterPro" id="IPR000644">
    <property type="entry name" value="CBS_dom"/>
</dbReference>
<evidence type="ECO:0000313" key="4">
    <source>
        <dbReference type="EMBL" id="MDH6194148.1"/>
    </source>
</evidence>
<dbReference type="Gene3D" id="3.10.580.10">
    <property type="entry name" value="CBS-domain"/>
    <property type="match status" value="1"/>
</dbReference>
<evidence type="ECO:0000256" key="2">
    <source>
        <dbReference type="PROSITE-ProRule" id="PRU00703"/>
    </source>
</evidence>
<dbReference type="SMART" id="SM00116">
    <property type="entry name" value="CBS"/>
    <property type="match status" value="2"/>
</dbReference>
<reference evidence="4 5" key="1">
    <citation type="submission" date="2023-04" db="EMBL/GenBank/DDBJ databases">
        <title>Forest soil microbial communities from Buena Vista Peninsula, Colon Province, Panama.</title>
        <authorList>
            <person name="Bouskill N."/>
        </authorList>
    </citation>
    <scope>NUCLEOTIDE SEQUENCE [LARGE SCALE GENOMIC DNA]</scope>
    <source>
        <strain evidence="4 5">AC80</strain>
    </source>
</reference>
<accession>A0ABT6KU76</accession>
<evidence type="ECO:0000259" key="3">
    <source>
        <dbReference type="PROSITE" id="PS51371"/>
    </source>
</evidence>
<dbReference type="RefSeq" id="WP_280830786.1">
    <property type="nucleotide sequence ID" value="NZ_JARXVE010000001.1"/>
</dbReference>
<gene>
    <name evidence="4" type="ORF">M2272_000769</name>
</gene>
<evidence type="ECO:0000313" key="5">
    <source>
        <dbReference type="Proteomes" id="UP001160130"/>
    </source>
</evidence>
<name>A0ABT6KU76_9MYCO</name>
<proteinExistence type="predicted"/>
<dbReference type="Pfam" id="PF00571">
    <property type="entry name" value="CBS"/>
    <property type="match status" value="2"/>
</dbReference>
<dbReference type="SUPFAM" id="SSF54631">
    <property type="entry name" value="CBS-domain pair"/>
    <property type="match status" value="1"/>
</dbReference>
<sequence length="137" mass="14092">MANVLTAGSISIADLVGDVVVRVPSDATVAMAAQTITEAEIGAVVVGDEDRPAALLSERDVVGVIAARRDPAVVRAADVASTNLVWCEASDTVEQVAGRMTDRHIRHILVGHAGALVGIVSARDLLGVYAAEADPEV</sequence>
<evidence type="ECO:0000256" key="1">
    <source>
        <dbReference type="ARBA" id="ARBA00023122"/>
    </source>
</evidence>
<dbReference type="InterPro" id="IPR051257">
    <property type="entry name" value="Diverse_CBS-Domain"/>
</dbReference>
<dbReference type="EMBL" id="JARXVE010000001">
    <property type="protein sequence ID" value="MDH6194148.1"/>
    <property type="molecule type" value="Genomic_DNA"/>
</dbReference>
<dbReference type="PANTHER" id="PTHR43080:SF2">
    <property type="entry name" value="CBS DOMAIN-CONTAINING PROTEIN"/>
    <property type="match status" value="1"/>
</dbReference>
<dbReference type="PANTHER" id="PTHR43080">
    <property type="entry name" value="CBS DOMAIN-CONTAINING PROTEIN CBSX3, MITOCHONDRIAL"/>
    <property type="match status" value="1"/>
</dbReference>
<organism evidence="4 5">
    <name type="scientific">Mycolicibacterium frederiksbergense</name>
    <dbReference type="NCBI Taxonomy" id="117567"/>
    <lineage>
        <taxon>Bacteria</taxon>
        <taxon>Bacillati</taxon>
        <taxon>Actinomycetota</taxon>
        <taxon>Actinomycetes</taxon>
        <taxon>Mycobacteriales</taxon>
        <taxon>Mycobacteriaceae</taxon>
        <taxon>Mycolicibacterium</taxon>
    </lineage>
</organism>
<feature type="domain" description="CBS" evidence="3">
    <location>
        <begin position="80"/>
        <end position="136"/>
    </location>
</feature>
<keyword evidence="5" id="KW-1185">Reference proteome</keyword>